<evidence type="ECO:0000256" key="1">
    <source>
        <dbReference type="SAM" id="Coils"/>
    </source>
</evidence>
<dbReference type="PANTHER" id="PTHR13338">
    <property type="entry name" value="UPF0240 PROTEIN"/>
    <property type="match status" value="1"/>
</dbReference>
<dbReference type="STRING" id="27835.A0A0N4YPU7"/>
<dbReference type="GO" id="GO:0005739">
    <property type="term" value="C:mitochondrion"/>
    <property type="evidence" value="ECO:0007669"/>
    <property type="project" value="TreeGrafter"/>
</dbReference>
<evidence type="ECO:0000313" key="3">
    <source>
        <dbReference type="EMBL" id="VDL82998.1"/>
    </source>
</evidence>
<accession>A0A0N4YPU7</accession>
<dbReference type="PANTHER" id="PTHR13338:SF4">
    <property type="entry name" value="NADH DEHYDROGENASE [UBIQUINONE] 1 ALPHA SUBCOMPLEX ASSEMBLY FACTOR 4"/>
    <property type="match status" value="1"/>
</dbReference>
<keyword evidence="4" id="KW-1185">Reference proteome</keyword>
<dbReference type="InterPro" id="IPR009622">
    <property type="entry name" value="NDUFAF4"/>
</dbReference>
<sequence>MKRILNAIGKKTKDAKFQQKAVKKVEDIEKGEKILAPKYPREEKRVQQALADESLKEKIHKKDPNLIDNMAKLNIKDLPTRESEWMHRNDPVWEYGFYEPEEGRIPRNKLMFREALEVLRARQESEEDPKSPHTAKWREDARRTYEEHKAVKRVEGKMLEDMWEFFRPFVRKDYQKVVSRRDLAQLQQSLHGLSDETRMIDSTKDGVRQLLQRNKEALEQYDRLEAREREQLQEAIAEQRQFEKERLASRLKDIERMEKLTQDAVEEVRKKSEEEGKK</sequence>
<dbReference type="WBParaSite" id="NBR_0001926801-mRNA-1">
    <property type="protein sequence ID" value="NBR_0001926801-mRNA-1"/>
    <property type="gene ID" value="NBR_0001926801"/>
</dbReference>
<feature type="region of interest" description="Disordered" evidence="2">
    <location>
        <begin position="121"/>
        <end position="141"/>
    </location>
</feature>
<evidence type="ECO:0000256" key="2">
    <source>
        <dbReference type="SAM" id="MobiDB-lite"/>
    </source>
</evidence>
<gene>
    <name evidence="3" type="ORF">NBR_LOCUS19269</name>
</gene>
<protein>
    <submittedName>
        <fullName evidence="5">39S ribosomal protein L59, mitochondrial</fullName>
    </submittedName>
</protein>
<dbReference type="Proteomes" id="UP000271162">
    <property type="component" value="Unassembled WGS sequence"/>
</dbReference>
<proteinExistence type="predicted"/>
<dbReference type="EMBL" id="UYSL01024035">
    <property type="protein sequence ID" value="VDL82998.1"/>
    <property type="molecule type" value="Genomic_DNA"/>
</dbReference>
<reference evidence="5" key="1">
    <citation type="submission" date="2017-02" db="UniProtKB">
        <authorList>
            <consortium name="WormBaseParasite"/>
        </authorList>
    </citation>
    <scope>IDENTIFICATION</scope>
</reference>
<organism evidence="5">
    <name type="scientific">Nippostrongylus brasiliensis</name>
    <name type="common">Rat hookworm</name>
    <dbReference type="NCBI Taxonomy" id="27835"/>
    <lineage>
        <taxon>Eukaryota</taxon>
        <taxon>Metazoa</taxon>
        <taxon>Ecdysozoa</taxon>
        <taxon>Nematoda</taxon>
        <taxon>Chromadorea</taxon>
        <taxon>Rhabditida</taxon>
        <taxon>Rhabditina</taxon>
        <taxon>Rhabditomorpha</taxon>
        <taxon>Strongyloidea</taxon>
        <taxon>Heligmosomidae</taxon>
        <taxon>Nippostrongylus</taxon>
    </lineage>
</organism>
<dbReference type="AlphaFoldDB" id="A0A0N4YPU7"/>
<name>A0A0N4YPU7_NIPBR</name>
<dbReference type="GO" id="GO:0032981">
    <property type="term" value="P:mitochondrial respiratory chain complex I assembly"/>
    <property type="evidence" value="ECO:0007669"/>
    <property type="project" value="InterPro"/>
</dbReference>
<dbReference type="OMA" id="PKDKLMF"/>
<feature type="coiled-coil region" evidence="1">
    <location>
        <begin position="200"/>
        <end position="274"/>
    </location>
</feature>
<evidence type="ECO:0000313" key="4">
    <source>
        <dbReference type="Proteomes" id="UP000271162"/>
    </source>
</evidence>
<evidence type="ECO:0000313" key="5">
    <source>
        <dbReference type="WBParaSite" id="NBR_0001926801-mRNA-1"/>
    </source>
</evidence>
<reference evidence="3 4" key="2">
    <citation type="submission" date="2018-11" db="EMBL/GenBank/DDBJ databases">
        <authorList>
            <consortium name="Pathogen Informatics"/>
        </authorList>
    </citation>
    <scope>NUCLEOTIDE SEQUENCE [LARGE SCALE GENOMIC DNA]</scope>
</reference>
<keyword evidence="1" id="KW-0175">Coiled coil</keyword>